<gene>
    <name evidence="1" type="ORF">I595_1547</name>
</gene>
<sequence length="42" mass="4812">MVLTAIVRRDHHGFCGVSTLKNPSPFFYKEPWAFLKFGQSPT</sequence>
<reference evidence="1 2" key="1">
    <citation type="submission" date="2015-09" db="EMBL/GenBank/DDBJ databases">
        <title>Genome sequence of the marine flavobacterium Croceitalea dokdonensis DOKDO 023 that contains proton- and sodium-pumping rhodopsins.</title>
        <authorList>
            <person name="Kwon S.-K."/>
            <person name="Lee H.K."/>
            <person name="Kwak M.-J."/>
            <person name="Kim J.F."/>
        </authorList>
    </citation>
    <scope>NUCLEOTIDE SEQUENCE [LARGE SCALE GENOMIC DNA]</scope>
    <source>
        <strain evidence="1 2">DOKDO 023</strain>
    </source>
</reference>
<evidence type="ECO:0000313" key="1">
    <source>
        <dbReference type="EMBL" id="KPM31900.1"/>
    </source>
</evidence>
<organism evidence="1 2">
    <name type="scientific">Croceitalea dokdonensis DOKDO 023</name>
    <dbReference type="NCBI Taxonomy" id="1300341"/>
    <lineage>
        <taxon>Bacteria</taxon>
        <taxon>Pseudomonadati</taxon>
        <taxon>Bacteroidota</taxon>
        <taxon>Flavobacteriia</taxon>
        <taxon>Flavobacteriales</taxon>
        <taxon>Flavobacteriaceae</taxon>
        <taxon>Croceitalea</taxon>
    </lineage>
</organism>
<protein>
    <submittedName>
        <fullName evidence="1">Uncharacterized protein</fullName>
    </submittedName>
</protein>
<dbReference type="AlphaFoldDB" id="A0A0N8H3Y9"/>
<dbReference type="Proteomes" id="UP000050280">
    <property type="component" value="Unassembled WGS sequence"/>
</dbReference>
<proteinExistence type="predicted"/>
<dbReference type="EMBL" id="LDJX01000003">
    <property type="protein sequence ID" value="KPM31900.1"/>
    <property type="molecule type" value="Genomic_DNA"/>
</dbReference>
<comment type="caution">
    <text evidence="1">The sequence shown here is derived from an EMBL/GenBank/DDBJ whole genome shotgun (WGS) entry which is preliminary data.</text>
</comment>
<keyword evidence="2" id="KW-1185">Reference proteome</keyword>
<name>A0A0N8H3Y9_9FLAO</name>
<evidence type="ECO:0000313" key="2">
    <source>
        <dbReference type="Proteomes" id="UP000050280"/>
    </source>
</evidence>
<accession>A0A0N8H3Y9</accession>